<dbReference type="PANTHER" id="PTHR12169:SF6">
    <property type="entry name" value="AFG1-LIKE ATPASE"/>
    <property type="match status" value="1"/>
</dbReference>
<dbReference type="EMBL" id="BEYU01000206">
    <property type="protein sequence ID" value="GBG34641.1"/>
    <property type="molecule type" value="Genomic_DNA"/>
</dbReference>
<feature type="region of interest" description="Disordered" evidence="4">
    <location>
        <begin position="160"/>
        <end position="180"/>
    </location>
</feature>
<name>A0A2R5H1G2_9STRA</name>
<evidence type="ECO:0000256" key="2">
    <source>
        <dbReference type="ARBA" id="ARBA00022741"/>
    </source>
</evidence>
<comment type="caution">
    <text evidence="5">The sequence shown here is derived from an EMBL/GenBank/DDBJ whole genome shotgun (WGS) entry which is preliminary data.</text>
</comment>
<keyword evidence="6" id="KW-1185">Reference proteome</keyword>
<keyword evidence="2" id="KW-0547">Nucleotide-binding</keyword>
<evidence type="ECO:0000313" key="5">
    <source>
        <dbReference type="EMBL" id="GBG34641.1"/>
    </source>
</evidence>
<dbReference type="PANTHER" id="PTHR12169">
    <property type="entry name" value="ATPASE N2B"/>
    <property type="match status" value="1"/>
</dbReference>
<dbReference type="NCBIfam" id="NF040713">
    <property type="entry name" value="ZapE"/>
    <property type="match status" value="1"/>
</dbReference>
<proteinExistence type="inferred from homology"/>
<dbReference type="Pfam" id="PF03969">
    <property type="entry name" value="AFG1_ATPase"/>
    <property type="match status" value="1"/>
</dbReference>
<accession>A0A2R5H1G2</accession>
<reference evidence="5 6" key="1">
    <citation type="submission" date="2017-12" db="EMBL/GenBank/DDBJ databases">
        <title>Sequencing, de novo assembly and annotation of complete genome of a new Thraustochytrid species, strain FCC1311.</title>
        <authorList>
            <person name="Sedici K."/>
            <person name="Godart F."/>
            <person name="Aiese Cigliano R."/>
            <person name="Sanseverino W."/>
            <person name="Barakat M."/>
            <person name="Ortet P."/>
            <person name="Marechal E."/>
            <person name="Cagnac O."/>
            <person name="Amato A."/>
        </authorList>
    </citation>
    <scope>NUCLEOTIDE SEQUENCE [LARGE SCALE GENOMIC DNA]</scope>
</reference>
<evidence type="ECO:0000256" key="4">
    <source>
        <dbReference type="SAM" id="MobiDB-lite"/>
    </source>
</evidence>
<feature type="region of interest" description="Disordered" evidence="4">
    <location>
        <begin position="56"/>
        <end position="96"/>
    </location>
</feature>
<dbReference type="InterPro" id="IPR005654">
    <property type="entry name" value="ATPase_AFG1-like"/>
</dbReference>
<dbReference type="Proteomes" id="UP000241890">
    <property type="component" value="Unassembled WGS sequence"/>
</dbReference>
<dbReference type="AlphaFoldDB" id="A0A2R5H1G2"/>
<dbReference type="GO" id="GO:0005739">
    <property type="term" value="C:mitochondrion"/>
    <property type="evidence" value="ECO:0007669"/>
    <property type="project" value="TreeGrafter"/>
</dbReference>
<dbReference type="InParanoid" id="A0A2R5H1G2"/>
<dbReference type="GO" id="GO:0016887">
    <property type="term" value="F:ATP hydrolysis activity"/>
    <property type="evidence" value="ECO:0007669"/>
    <property type="project" value="InterPro"/>
</dbReference>
<dbReference type="OrthoDB" id="548867at2759"/>
<evidence type="ECO:0000313" key="6">
    <source>
        <dbReference type="Proteomes" id="UP000241890"/>
    </source>
</evidence>
<evidence type="ECO:0000256" key="3">
    <source>
        <dbReference type="ARBA" id="ARBA00022840"/>
    </source>
</evidence>
<gene>
    <name evidence="5" type="ORF">FCC1311_108632</name>
</gene>
<comment type="similarity">
    <text evidence="1">Belongs to the AFG1 ATPase family.</text>
</comment>
<sequence length="470" mass="52658">MRRFYERTLRQGLLKADERQAWVVGQLDGLQQRLSPYEDKLSTYRTQCEEYKQAKALHDAPAPRQGDGDPGAAPLDENESASLSPPEVPRKPRGLYIHGQVGTGKTVLMDMFYETTNVEKKRRVHLHEFMIDVHQRIHKWKTEERARLVAQQEAARQEKERQLQAQVKAGEAPEAKVSSEQDRLDLLEVRQGASESDGISQVAEELAKEHTLLAFDEFVVNDVVDALILKHLFGVMFQHGVVVVATSNTAPEQLYKDGLNYFYFAPFIDILKAQCKVLDMDSSTDYRLLGGTEATSDRVFAPINPDTRTEFEAVFAALTDGAKIDQRTVPVAFGRKVVAKACTDTVCRFDFEELCGDREPVMGATDFKALCETFETIMIENVPVMGFDNHNETRRFITLVDQMYDRGVNIVLLADAELKDLIQISGEALPAQGDSGASGADELFSLKEMRMAAKRLSSRLVEMTSAASAR</sequence>
<dbReference type="Gene3D" id="3.40.50.300">
    <property type="entry name" value="P-loop containing nucleotide triphosphate hydrolases"/>
    <property type="match status" value="2"/>
</dbReference>
<evidence type="ECO:0000256" key="1">
    <source>
        <dbReference type="ARBA" id="ARBA00010322"/>
    </source>
</evidence>
<dbReference type="InterPro" id="IPR027417">
    <property type="entry name" value="P-loop_NTPase"/>
</dbReference>
<organism evidence="5 6">
    <name type="scientific">Hondaea fermentalgiana</name>
    <dbReference type="NCBI Taxonomy" id="2315210"/>
    <lineage>
        <taxon>Eukaryota</taxon>
        <taxon>Sar</taxon>
        <taxon>Stramenopiles</taxon>
        <taxon>Bigyra</taxon>
        <taxon>Labyrinthulomycetes</taxon>
        <taxon>Thraustochytrida</taxon>
        <taxon>Thraustochytriidae</taxon>
        <taxon>Hondaea</taxon>
    </lineage>
</organism>
<keyword evidence="3" id="KW-0067">ATP-binding</keyword>
<feature type="compositionally biased region" description="Basic and acidic residues" evidence="4">
    <location>
        <begin position="171"/>
        <end position="180"/>
    </location>
</feature>
<dbReference type="GO" id="GO:0005524">
    <property type="term" value="F:ATP binding"/>
    <property type="evidence" value="ECO:0007669"/>
    <property type="project" value="UniProtKB-KW"/>
</dbReference>
<dbReference type="SUPFAM" id="SSF52540">
    <property type="entry name" value="P-loop containing nucleoside triphosphate hydrolases"/>
    <property type="match status" value="1"/>
</dbReference>
<protein>
    <submittedName>
        <fullName evidence="5">AFG1-like ATPase</fullName>
    </submittedName>
</protein>